<name>A0A660KT95_9ROSI</name>
<dbReference type="Proteomes" id="UP000327013">
    <property type="component" value="Chromosome 4"/>
</dbReference>
<gene>
    <name evidence="2" type="ORF">FH972_011392</name>
</gene>
<sequence length="90" mass="9624">MDTHFSKVIAKESKPKNKYEQSLPPRRRPRRGQIKGRIFKGLALTIGSLVCSGCGGGKHAETGGLLSSNTTTPATTPTEDSPDARLATPF</sequence>
<dbReference type="AlphaFoldDB" id="A0A660KT95"/>
<dbReference type="OrthoDB" id="1729447at2759"/>
<feature type="region of interest" description="Disordered" evidence="1">
    <location>
        <begin position="60"/>
        <end position="90"/>
    </location>
</feature>
<keyword evidence="3" id="KW-1185">Reference proteome</keyword>
<feature type="compositionally biased region" description="Basic residues" evidence="1">
    <location>
        <begin position="25"/>
        <end position="34"/>
    </location>
</feature>
<feature type="region of interest" description="Disordered" evidence="1">
    <location>
        <begin position="1"/>
        <end position="34"/>
    </location>
</feature>
<organism evidence="2 3">
    <name type="scientific">Carpinus fangiana</name>
    <dbReference type="NCBI Taxonomy" id="176857"/>
    <lineage>
        <taxon>Eukaryota</taxon>
        <taxon>Viridiplantae</taxon>
        <taxon>Streptophyta</taxon>
        <taxon>Embryophyta</taxon>
        <taxon>Tracheophyta</taxon>
        <taxon>Spermatophyta</taxon>
        <taxon>Magnoliopsida</taxon>
        <taxon>eudicotyledons</taxon>
        <taxon>Gunneridae</taxon>
        <taxon>Pentapetalae</taxon>
        <taxon>rosids</taxon>
        <taxon>fabids</taxon>
        <taxon>Fagales</taxon>
        <taxon>Betulaceae</taxon>
        <taxon>Carpinus</taxon>
    </lineage>
</organism>
<evidence type="ECO:0000256" key="1">
    <source>
        <dbReference type="SAM" id="MobiDB-lite"/>
    </source>
</evidence>
<proteinExistence type="predicted"/>
<feature type="compositionally biased region" description="Basic and acidic residues" evidence="1">
    <location>
        <begin position="1"/>
        <end position="19"/>
    </location>
</feature>
<accession>A0A660KT95</accession>
<evidence type="ECO:0000313" key="2">
    <source>
        <dbReference type="EMBL" id="KAE8038930.1"/>
    </source>
</evidence>
<protein>
    <submittedName>
        <fullName evidence="2">Uncharacterized protein</fullName>
    </submittedName>
</protein>
<dbReference type="EMBL" id="CM017324">
    <property type="protein sequence ID" value="KAE8038930.1"/>
    <property type="molecule type" value="Genomic_DNA"/>
</dbReference>
<evidence type="ECO:0000313" key="3">
    <source>
        <dbReference type="Proteomes" id="UP000327013"/>
    </source>
</evidence>
<reference evidence="2 3" key="1">
    <citation type="submission" date="2019-06" db="EMBL/GenBank/DDBJ databases">
        <title>A chromosomal-level reference genome of Carpinus fangiana (Coryloideae, Betulaceae).</title>
        <authorList>
            <person name="Yang X."/>
            <person name="Wang Z."/>
            <person name="Zhang L."/>
            <person name="Hao G."/>
            <person name="Liu J."/>
            <person name="Yang Y."/>
        </authorList>
    </citation>
    <scope>NUCLEOTIDE SEQUENCE [LARGE SCALE GENOMIC DNA]</scope>
    <source>
        <strain evidence="2">Cfa_2016G</strain>
        <tissue evidence="2">Leaf</tissue>
    </source>
</reference>